<evidence type="ECO:0000256" key="1">
    <source>
        <dbReference type="SAM" id="MobiDB-lite"/>
    </source>
</evidence>
<dbReference type="EMBL" id="JAVIJP010000054">
    <property type="protein sequence ID" value="KAL3623516.1"/>
    <property type="molecule type" value="Genomic_DNA"/>
</dbReference>
<accession>A0ABD3C2X8</accession>
<gene>
    <name evidence="4" type="ORF">CASFOL_032332</name>
</gene>
<feature type="compositionally biased region" description="Basic and acidic residues" evidence="1">
    <location>
        <begin position="517"/>
        <end position="526"/>
    </location>
</feature>
<dbReference type="InterPro" id="IPR013955">
    <property type="entry name" value="Rep_factor-A_C"/>
</dbReference>
<keyword evidence="5" id="KW-1185">Reference proteome</keyword>
<feature type="compositionally biased region" description="Basic and acidic residues" evidence="1">
    <location>
        <begin position="490"/>
        <end position="499"/>
    </location>
</feature>
<dbReference type="InterPro" id="IPR012340">
    <property type="entry name" value="NA-bd_OB-fold"/>
</dbReference>
<dbReference type="PANTHER" id="PTHR47165:SF4">
    <property type="entry name" value="OS03G0429900 PROTEIN"/>
    <property type="match status" value="1"/>
</dbReference>
<feature type="region of interest" description="Disordered" evidence="1">
    <location>
        <begin position="489"/>
        <end position="526"/>
    </location>
</feature>
<evidence type="ECO:0000259" key="2">
    <source>
        <dbReference type="Pfam" id="PF02721"/>
    </source>
</evidence>
<reference evidence="5" key="1">
    <citation type="journal article" date="2024" name="IScience">
        <title>Strigolactones Initiate the Formation of Haustorium-like Structures in Castilleja.</title>
        <authorList>
            <person name="Buerger M."/>
            <person name="Peterson D."/>
            <person name="Chory J."/>
        </authorList>
    </citation>
    <scope>NUCLEOTIDE SEQUENCE [LARGE SCALE GENOMIC DNA]</scope>
</reference>
<evidence type="ECO:0000313" key="5">
    <source>
        <dbReference type="Proteomes" id="UP001632038"/>
    </source>
</evidence>
<comment type="caution">
    <text evidence="4">The sequence shown here is derived from an EMBL/GenBank/DDBJ whole genome shotgun (WGS) entry which is preliminary data.</text>
</comment>
<dbReference type="Proteomes" id="UP001632038">
    <property type="component" value="Unassembled WGS sequence"/>
</dbReference>
<dbReference type="InterPro" id="IPR003871">
    <property type="entry name" value="RFA1B/D_OB_1st"/>
</dbReference>
<name>A0ABD3C2X8_9LAMI</name>
<dbReference type="Pfam" id="PF02721">
    <property type="entry name" value="DUF223"/>
    <property type="match status" value="1"/>
</dbReference>
<dbReference type="PANTHER" id="PTHR47165">
    <property type="entry name" value="OS03G0429900 PROTEIN"/>
    <property type="match status" value="1"/>
</dbReference>
<feature type="domain" description="Replication factor A C-terminal" evidence="3">
    <location>
        <begin position="296"/>
        <end position="405"/>
    </location>
</feature>
<dbReference type="CDD" id="cd04481">
    <property type="entry name" value="RPA1_DBD_B_like"/>
    <property type="match status" value="1"/>
</dbReference>
<dbReference type="Pfam" id="PF08646">
    <property type="entry name" value="Rep_fac-A_C"/>
    <property type="match status" value="1"/>
</dbReference>
<feature type="domain" description="Replication protein A 70 kDa DNA-binding subunit B/D first OB fold" evidence="2">
    <location>
        <begin position="8"/>
        <end position="98"/>
    </location>
</feature>
<dbReference type="SUPFAM" id="SSF50249">
    <property type="entry name" value="Nucleic acid-binding proteins"/>
    <property type="match status" value="3"/>
</dbReference>
<protein>
    <submittedName>
        <fullName evidence="4">Uncharacterized protein</fullName>
    </submittedName>
</protein>
<evidence type="ECO:0000313" key="4">
    <source>
        <dbReference type="EMBL" id="KAL3623516.1"/>
    </source>
</evidence>
<sequence length="557" mass="63546">MALWSLFRELHAGSTTWGVQARIVRLYKQPNARNCTQVGSVEMIRHDAEGDRIHASMTPDLYQRFQKLLVEGRTCRITHLLIKENTWKCKTTTNPQWIKLYCKSVVLPFEDKNFPSFMVQLHEFSDLTLPIPDEPYNLVDVIGRVISYQEPAKVHALGIRRLDFKIEDTRGNVLACCLWADYVDTVLPALEHNSNIPCIVLFRFGKVGEFRGEMKLQNTYHVTQVIVNGEDDVFRQFRSRMELQGGGSISKVMFSEYEQQVHDDFSQGKALVKSLGYLNGLKEVKNVWVDVLILDIDTSRDIWYLACKKCVKKVYIEGGRKMCWTCREEVFTDTYRYKIPITVWDKTGSSTLMMWNREAAALIGMSAGEVREMDATSDKGLKFVKKALLDKKFIFEVKKQETRNNTSLDFFNITRAVLNDETKELYKMKCTTDDDSTNDVPADMQGKGAELIEVSSKSDDPKGKGLLIKDAEDDPKGKGLLIEDIEDDFSEKGIEHEADQQLFLDGTTTDNDADDGSESKEKLPDKVAENQLTLIGETASIPDATYALKRKRIKKEK</sequence>
<dbReference type="Gene3D" id="2.40.50.140">
    <property type="entry name" value="Nucleic acid-binding proteins"/>
    <property type="match status" value="3"/>
</dbReference>
<dbReference type="AlphaFoldDB" id="A0ABD3C2X8"/>
<evidence type="ECO:0000259" key="3">
    <source>
        <dbReference type="Pfam" id="PF08646"/>
    </source>
</evidence>
<proteinExistence type="predicted"/>
<organism evidence="4 5">
    <name type="scientific">Castilleja foliolosa</name>
    <dbReference type="NCBI Taxonomy" id="1961234"/>
    <lineage>
        <taxon>Eukaryota</taxon>
        <taxon>Viridiplantae</taxon>
        <taxon>Streptophyta</taxon>
        <taxon>Embryophyta</taxon>
        <taxon>Tracheophyta</taxon>
        <taxon>Spermatophyta</taxon>
        <taxon>Magnoliopsida</taxon>
        <taxon>eudicotyledons</taxon>
        <taxon>Gunneridae</taxon>
        <taxon>Pentapetalae</taxon>
        <taxon>asterids</taxon>
        <taxon>lamiids</taxon>
        <taxon>Lamiales</taxon>
        <taxon>Orobanchaceae</taxon>
        <taxon>Pedicularideae</taxon>
        <taxon>Castillejinae</taxon>
        <taxon>Castilleja</taxon>
    </lineage>
</organism>
<dbReference type="CDD" id="cd04480">
    <property type="entry name" value="RPA1_DBD_A_like"/>
    <property type="match status" value="1"/>
</dbReference>